<organism evidence="3 4">
    <name type="scientific">Coleophoma cylindrospora</name>
    <dbReference type="NCBI Taxonomy" id="1849047"/>
    <lineage>
        <taxon>Eukaryota</taxon>
        <taxon>Fungi</taxon>
        <taxon>Dikarya</taxon>
        <taxon>Ascomycota</taxon>
        <taxon>Pezizomycotina</taxon>
        <taxon>Leotiomycetes</taxon>
        <taxon>Helotiales</taxon>
        <taxon>Dermateaceae</taxon>
        <taxon>Coleophoma</taxon>
    </lineage>
</organism>
<name>A0A3D8S1N2_9HELO</name>
<gene>
    <name evidence="3" type="ORF">BP6252_04639</name>
</gene>
<evidence type="ECO:0000256" key="2">
    <source>
        <dbReference type="SAM" id="Phobius"/>
    </source>
</evidence>
<evidence type="ECO:0000313" key="3">
    <source>
        <dbReference type="EMBL" id="RDW80001.1"/>
    </source>
</evidence>
<feature type="region of interest" description="Disordered" evidence="1">
    <location>
        <begin position="318"/>
        <end position="372"/>
    </location>
</feature>
<dbReference type="AlphaFoldDB" id="A0A3D8S1N2"/>
<dbReference type="STRING" id="1849047.A0A3D8S1N2"/>
<evidence type="ECO:0000256" key="1">
    <source>
        <dbReference type="SAM" id="MobiDB-lite"/>
    </source>
</evidence>
<protein>
    <recommendedName>
        <fullName evidence="5">Methyltransferase domain-containing protein</fullName>
    </recommendedName>
</protein>
<keyword evidence="2" id="KW-0812">Transmembrane</keyword>
<comment type="caution">
    <text evidence="3">The sequence shown here is derived from an EMBL/GenBank/DDBJ whole genome shotgun (WGS) entry which is preliminary data.</text>
</comment>
<dbReference type="EMBL" id="PDLM01000004">
    <property type="protein sequence ID" value="RDW80001.1"/>
    <property type="molecule type" value="Genomic_DNA"/>
</dbReference>
<dbReference type="CDD" id="cd02440">
    <property type="entry name" value="AdoMet_MTases"/>
    <property type="match status" value="1"/>
</dbReference>
<feature type="compositionally biased region" description="Basic residues" evidence="1">
    <location>
        <begin position="354"/>
        <end position="363"/>
    </location>
</feature>
<feature type="transmembrane region" description="Helical" evidence="2">
    <location>
        <begin position="61"/>
        <end position="81"/>
    </location>
</feature>
<dbReference type="Proteomes" id="UP000256645">
    <property type="component" value="Unassembled WGS sequence"/>
</dbReference>
<keyword evidence="4" id="KW-1185">Reference proteome</keyword>
<keyword evidence="2" id="KW-1133">Transmembrane helix</keyword>
<dbReference type="OrthoDB" id="2094832at2759"/>
<dbReference type="InterPro" id="IPR051654">
    <property type="entry name" value="Meroterpenoid_MTases"/>
</dbReference>
<dbReference type="Gene3D" id="3.40.50.150">
    <property type="entry name" value="Vaccinia Virus protein VP39"/>
    <property type="match status" value="1"/>
</dbReference>
<dbReference type="PANTHER" id="PTHR35897:SF2">
    <property type="entry name" value="METHYLTRANSFERASE DOMAIN-CONTAINING PROTEIN"/>
    <property type="match status" value="1"/>
</dbReference>
<dbReference type="SUPFAM" id="SSF53335">
    <property type="entry name" value="S-adenosyl-L-methionine-dependent methyltransferases"/>
    <property type="match status" value="1"/>
</dbReference>
<keyword evidence="2" id="KW-0472">Membrane</keyword>
<evidence type="ECO:0000313" key="4">
    <source>
        <dbReference type="Proteomes" id="UP000256645"/>
    </source>
</evidence>
<feature type="compositionally biased region" description="Basic residues" evidence="1">
    <location>
        <begin position="318"/>
        <end position="327"/>
    </location>
</feature>
<sequence>MTLSQSREYAQVNRSKDVPWYLPSINPRLRSEALTKLLKEYSGISEDKQEAHLLDIREKAYAIYPMPCIGLFWWLVLGLSLHPAYPTLLQFMKTAPPKKLLDLGTCLGQDLRKLAFDGVPVSSLYGCDIIPAYQAMGHELFRDERTFTGRFIQGDLFARDPAADALLATTGTWDVIVLNMFLHAFSLPQQTQAAARILALLSPAPQSRILGIQAASTTAGAHVLESPFLKPGVEKEIWRHSRESLITMWEEVAKKAGVKVRVWAEYRDRVEVGMKDDAMRHTKAKGFFKGEAGDQRNERPLQLRLIFLCKIPDRFKAPKKNRDRRRTSLSTPMHNALPSEIMAKRPTPRAFPVHIHRNRRQAHRGRDAPDHEERIPHALRRNPRVDVLRQAEREQVLDEVHRREGLARLVPMAVDHVGHDARGAELDAEVDEPQPDDDGDGPRILRICRLAPGEEPTHREKEIADQDGQAEFGFCKHALGLGSIGFDWDQVHCTECSAIQLGEPAHQAIDERACDGRGEDGCYERAEIAASYCCDGEVVRRCGEDLR</sequence>
<reference evidence="3 4" key="1">
    <citation type="journal article" date="2018" name="IMA Fungus">
        <title>IMA Genome-F 9: Draft genome sequence of Annulohypoxylon stygium, Aspergillus mulundensis, Berkeleyomyces basicola (syn. Thielaviopsis basicola), Ceratocystis smalleyi, two Cercospora beticola strains, Coleophoma cylindrospora, Fusarium fracticaudum, Phialophora cf. hyalina, and Morchella septimelata.</title>
        <authorList>
            <person name="Wingfield B.D."/>
            <person name="Bills G.F."/>
            <person name="Dong Y."/>
            <person name="Huang W."/>
            <person name="Nel W.J."/>
            <person name="Swalarsk-Parry B.S."/>
            <person name="Vaghefi N."/>
            <person name="Wilken P.M."/>
            <person name="An Z."/>
            <person name="de Beer Z.W."/>
            <person name="De Vos L."/>
            <person name="Chen L."/>
            <person name="Duong T.A."/>
            <person name="Gao Y."/>
            <person name="Hammerbacher A."/>
            <person name="Kikkert J.R."/>
            <person name="Li Y."/>
            <person name="Li H."/>
            <person name="Li K."/>
            <person name="Li Q."/>
            <person name="Liu X."/>
            <person name="Ma X."/>
            <person name="Naidoo K."/>
            <person name="Pethybridge S.J."/>
            <person name="Sun J."/>
            <person name="Steenkamp E.T."/>
            <person name="van der Nest M.A."/>
            <person name="van Wyk S."/>
            <person name="Wingfield M.J."/>
            <person name="Xiong C."/>
            <person name="Yue Q."/>
            <person name="Zhang X."/>
        </authorList>
    </citation>
    <scope>NUCLEOTIDE SEQUENCE [LARGE SCALE GENOMIC DNA]</scope>
    <source>
        <strain evidence="3 4">BP6252</strain>
    </source>
</reference>
<proteinExistence type="predicted"/>
<dbReference type="PANTHER" id="PTHR35897">
    <property type="entry name" value="METHYLTRANSFERASE AUSD"/>
    <property type="match status" value="1"/>
</dbReference>
<dbReference type="InterPro" id="IPR029063">
    <property type="entry name" value="SAM-dependent_MTases_sf"/>
</dbReference>
<evidence type="ECO:0008006" key="5">
    <source>
        <dbReference type="Google" id="ProtNLM"/>
    </source>
</evidence>
<accession>A0A3D8S1N2</accession>